<dbReference type="InterPro" id="IPR012902">
    <property type="entry name" value="N_methyl_site"/>
</dbReference>
<evidence type="ECO:0000256" key="1">
    <source>
        <dbReference type="SAM" id="Phobius"/>
    </source>
</evidence>
<sequence>MKKKKGFTLIEIIISLALIGIISLYILPSIFSVYKNSKKIKDDSKSLFIMQEVLERSKEREIGQYEDEIDGIKIYTEISPYSKNLKIVEVNNSKYKLEVVVKK</sequence>
<dbReference type="SUPFAM" id="SSF54523">
    <property type="entry name" value="Pili subunits"/>
    <property type="match status" value="1"/>
</dbReference>
<dbReference type="RefSeq" id="WP_102197447.1">
    <property type="nucleotide sequence ID" value="NZ_CAUPDS010000009.1"/>
</dbReference>
<name>A0A2N6UKH8_9FIRM</name>
<dbReference type="Pfam" id="PF07963">
    <property type="entry name" value="N_methyl"/>
    <property type="match status" value="1"/>
</dbReference>
<keyword evidence="1" id="KW-0812">Transmembrane</keyword>
<dbReference type="GeneID" id="84577775"/>
<keyword evidence="1" id="KW-0472">Membrane</keyword>
<gene>
    <name evidence="2" type="ORF">CJ192_01095</name>
</gene>
<dbReference type="EMBL" id="PNHP01000001">
    <property type="protein sequence ID" value="PMC82358.1"/>
    <property type="molecule type" value="Genomic_DNA"/>
</dbReference>
<dbReference type="NCBIfam" id="TIGR02532">
    <property type="entry name" value="IV_pilin_GFxxxE"/>
    <property type="match status" value="1"/>
</dbReference>
<dbReference type="Proteomes" id="UP000235658">
    <property type="component" value="Unassembled WGS sequence"/>
</dbReference>
<dbReference type="AlphaFoldDB" id="A0A2N6UKH8"/>
<reference evidence="2 3" key="1">
    <citation type="submission" date="2017-09" db="EMBL/GenBank/DDBJ databases">
        <title>Bacterial strain isolated from the female urinary microbiota.</title>
        <authorList>
            <person name="Thomas-White K."/>
            <person name="Kumar N."/>
            <person name="Forster S."/>
            <person name="Putonti C."/>
            <person name="Lawley T."/>
            <person name="Wolfe A.J."/>
        </authorList>
    </citation>
    <scope>NUCLEOTIDE SEQUENCE [LARGE SCALE GENOMIC DNA]</scope>
    <source>
        <strain evidence="2 3">UMB0204</strain>
    </source>
</reference>
<dbReference type="InterPro" id="IPR053468">
    <property type="entry name" value="ComGE-like"/>
</dbReference>
<protein>
    <submittedName>
        <fullName evidence="2">Prepilin-type cleavage/methylation domain-containing protein</fullName>
    </submittedName>
</protein>
<evidence type="ECO:0000313" key="2">
    <source>
        <dbReference type="EMBL" id="PMC82358.1"/>
    </source>
</evidence>
<organism evidence="2 3">
    <name type="scientific">Anaerococcus hydrogenalis</name>
    <dbReference type="NCBI Taxonomy" id="33029"/>
    <lineage>
        <taxon>Bacteria</taxon>
        <taxon>Bacillati</taxon>
        <taxon>Bacillota</taxon>
        <taxon>Tissierellia</taxon>
        <taxon>Tissierellales</taxon>
        <taxon>Peptoniphilaceae</taxon>
        <taxon>Anaerococcus</taxon>
    </lineage>
</organism>
<dbReference type="InterPro" id="IPR045584">
    <property type="entry name" value="Pilin-like"/>
</dbReference>
<feature type="transmembrane region" description="Helical" evidence="1">
    <location>
        <begin position="12"/>
        <end position="34"/>
    </location>
</feature>
<dbReference type="NCBIfam" id="NF041013">
    <property type="entry name" value="T4P_ComGE"/>
    <property type="match status" value="1"/>
</dbReference>
<keyword evidence="1" id="KW-1133">Transmembrane helix</keyword>
<proteinExistence type="predicted"/>
<comment type="caution">
    <text evidence="2">The sequence shown here is derived from an EMBL/GenBank/DDBJ whole genome shotgun (WGS) entry which is preliminary data.</text>
</comment>
<evidence type="ECO:0000313" key="3">
    <source>
        <dbReference type="Proteomes" id="UP000235658"/>
    </source>
</evidence>
<accession>A0A2N6UKH8</accession>